<feature type="binding site" evidence="11">
    <location>
        <position position="131"/>
    </location>
    <ligand>
        <name>NAD(+)</name>
        <dbReference type="ChEBI" id="CHEBI:57540"/>
    </ligand>
</feature>
<dbReference type="InterPro" id="IPR008927">
    <property type="entry name" value="6-PGluconate_DH-like_C_sf"/>
</dbReference>
<dbReference type="Proteomes" id="UP000255265">
    <property type="component" value="Unassembled WGS sequence"/>
</dbReference>
<proteinExistence type="inferred from homology"/>
<feature type="binding site" evidence="11">
    <location>
        <position position="311"/>
    </location>
    <ligand>
        <name>NAD(+)</name>
        <dbReference type="ChEBI" id="CHEBI:57540"/>
    </ligand>
</feature>
<dbReference type="GO" id="GO:0070403">
    <property type="term" value="F:NAD+ binding"/>
    <property type="evidence" value="ECO:0007669"/>
    <property type="project" value="InterPro"/>
</dbReference>
<organism evidence="15 16">
    <name type="scientific">Pseudacidovorax intermedius</name>
    <dbReference type="NCBI Taxonomy" id="433924"/>
    <lineage>
        <taxon>Bacteria</taxon>
        <taxon>Pseudomonadati</taxon>
        <taxon>Pseudomonadota</taxon>
        <taxon>Betaproteobacteria</taxon>
        <taxon>Burkholderiales</taxon>
        <taxon>Comamonadaceae</taxon>
        <taxon>Pseudacidovorax</taxon>
    </lineage>
</organism>
<evidence type="ECO:0000256" key="3">
    <source>
        <dbReference type="ARBA" id="ARBA00011738"/>
    </source>
</evidence>
<feature type="binding site" evidence="11">
    <location>
        <position position="57"/>
    </location>
    <ligand>
        <name>NAD(+)</name>
        <dbReference type="ChEBI" id="CHEBI:57540"/>
    </ligand>
</feature>
<feature type="binding site" evidence="11">
    <location>
        <position position="177"/>
    </location>
    <ligand>
        <name>NAD(+)</name>
        <dbReference type="ChEBI" id="CHEBI:57540"/>
    </ligand>
</feature>
<evidence type="ECO:0000256" key="11">
    <source>
        <dbReference type="PIRSR" id="PIRSR000105-2"/>
    </source>
</evidence>
<dbReference type="RefSeq" id="WP_114803064.1">
    <property type="nucleotide sequence ID" value="NZ_QQAV01000004.1"/>
</dbReference>
<feature type="binding site" evidence="11">
    <location>
        <begin position="34"/>
        <end position="39"/>
    </location>
    <ligand>
        <name>NAD(+)</name>
        <dbReference type="ChEBI" id="CHEBI:57540"/>
    </ligand>
</feature>
<evidence type="ECO:0000256" key="6">
    <source>
        <dbReference type="ARBA" id="ARBA00023002"/>
    </source>
</evidence>
<evidence type="ECO:0000256" key="2">
    <source>
        <dbReference type="ARBA" id="ARBA00009463"/>
    </source>
</evidence>
<evidence type="ECO:0000256" key="4">
    <source>
        <dbReference type="ARBA" id="ARBA00022490"/>
    </source>
</evidence>
<dbReference type="GO" id="GO:0006631">
    <property type="term" value="P:fatty acid metabolic process"/>
    <property type="evidence" value="ECO:0007669"/>
    <property type="project" value="InterPro"/>
</dbReference>
<feature type="site" description="Important for catalytic activity" evidence="10">
    <location>
        <position position="174"/>
    </location>
</feature>
<evidence type="ECO:0000313" key="15">
    <source>
        <dbReference type="EMBL" id="RDI25245.1"/>
    </source>
</evidence>
<evidence type="ECO:0000256" key="5">
    <source>
        <dbReference type="ARBA" id="ARBA00022553"/>
    </source>
</evidence>
<dbReference type="EMBL" id="QQAV01000004">
    <property type="protein sequence ID" value="RDI25245.1"/>
    <property type="molecule type" value="Genomic_DNA"/>
</dbReference>
<comment type="similarity">
    <text evidence="2">Belongs to the 3-hydroxyacyl-CoA dehydrogenase family.</text>
</comment>
<comment type="subcellular location">
    <subcellularLocation>
        <location evidence="1">Cytoplasm</location>
    </subcellularLocation>
</comment>
<dbReference type="AlphaFoldDB" id="A0A370FGR5"/>
<dbReference type="PANTHER" id="PTHR48075">
    <property type="entry name" value="3-HYDROXYACYL-COA DEHYDROGENASE FAMILY PROTEIN"/>
    <property type="match status" value="1"/>
</dbReference>
<evidence type="ECO:0000256" key="7">
    <source>
        <dbReference type="ARBA" id="ARBA00023027"/>
    </source>
</evidence>
<dbReference type="Gene3D" id="1.10.1040.10">
    <property type="entry name" value="N-(1-d-carboxylethyl)-l-norvaline Dehydrogenase, domain 2"/>
    <property type="match status" value="1"/>
</dbReference>
<dbReference type="Pfam" id="PF00725">
    <property type="entry name" value="3HCDH"/>
    <property type="match status" value="1"/>
</dbReference>
<dbReference type="NCBIfam" id="NF006125">
    <property type="entry name" value="PRK08269.1"/>
    <property type="match status" value="1"/>
</dbReference>
<dbReference type="GO" id="GO:0050104">
    <property type="term" value="F:L-gulonate 3-dehydrogenase activity"/>
    <property type="evidence" value="ECO:0007669"/>
    <property type="project" value="UniProtKB-EC"/>
</dbReference>
<dbReference type="OrthoDB" id="5287258at2"/>
<reference evidence="15 16" key="1">
    <citation type="submission" date="2018-07" db="EMBL/GenBank/DDBJ databases">
        <title>Genomic Encyclopedia of Type Strains, Phase IV (KMG-IV): sequencing the most valuable type-strain genomes for metagenomic binning, comparative biology and taxonomic classification.</title>
        <authorList>
            <person name="Goeker M."/>
        </authorList>
    </citation>
    <scope>NUCLEOTIDE SEQUENCE [LARGE SCALE GENOMIC DNA]</scope>
    <source>
        <strain evidence="15 16">DSM 21352</strain>
    </source>
</reference>
<comment type="caution">
    <text evidence="15">The sequence shown here is derived from an EMBL/GenBank/DDBJ whole genome shotgun (WGS) entry which is preliminary data.</text>
</comment>
<feature type="binding site" evidence="11">
    <location>
        <position position="126"/>
    </location>
    <ligand>
        <name>NAD(+)</name>
        <dbReference type="ChEBI" id="CHEBI:57540"/>
    </ligand>
</feature>
<evidence type="ECO:0000256" key="9">
    <source>
        <dbReference type="ARBA" id="ARBA00042709"/>
    </source>
</evidence>
<dbReference type="InterPro" id="IPR013328">
    <property type="entry name" value="6PGD_dom2"/>
</dbReference>
<protein>
    <recommendedName>
        <fullName evidence="9">L-gulonate 3-dehydrogenase</fullName>
        <ecNumber evidence="8">1.1.1.45</ecNumber>
    </recommendedName>
    <alternativeName>
        <fullName evidence="9">L-gulonate 3-dehydrogenase</fullName>
    </alternativeName>
</protein>
<dbReference type="SUPFAM" id="SSF51735">
    <property type="entry name" value="NAD(P)-binding Rossmann-fold domains"/>
    <property type="match status" value="1"/>
</dbReference>
<feature type="region of interest" description="Disordered" evidence="12">
    <location>
        <begin position="1"/>
        <end position="26"/>
    </location>
</feature>
<sequence>MANEPGATEAPVGESAGPAGADGTAPRPRFVAVGAGRMGRGIAIAFAYAGHRIALVDLRPRSDEAWARLTTEATAEIEGALRGLARQGVLREEQVAPIAARVQLVRVDEAPAALAAAELVFEGVPETMEAKREAFDWLNRHCRDDAILTSTTSSILVTQLAALVRRPQRFLNMHWLNPAYVIPVVELSCHAGTDPEVLARTKALLEAIGKLPVVCGPTPGYIVPRLQALVMNEAARMVEEGAATAEEIDKATRFGLGLRFAALGVVEFIDFGGCDILHHASREMSQTIDPARYAAPAIVEDMVRQQRLGLKTGSGFYAYEGRDLAAYRADVLARTLAQLRSAGMWRGPQDETLA</sequence>
<accession>A0A370FGR5</accession>
<dbReference type="SUPFAM" id="SSF48179">
    <property type="entry name" value="6-phosphogluconate dehydrogenase C-terminal domain-like"/>
    <property type="match status" value="1"/>
</dbReference>
<feature type="binding site" evidence="11">
    <location>
        <position position="153"/>
    </location>
    <ligand>
        <name>NAD(+)</name>
        <dbReference type="ChEBI" id="CHEBI:57540"/>
    </ligand>
</feature>
<dbReference type="STRING" id="433924.NS331_06510"/>
<evidence type="ECO:0000256" key="12">
    <source>
        <dbReference type="SAM" id="MobiDB-lite"/>
    </source>
</evidence>
<dbReference type="EC" id="1.1.1.45" evidence="8"/>
<evidence type="ECO:0000256" key="8">
    <source>
        <dbReference type="ARBA" id="ARBA00038962"/>
    </source>
</evidence>
<dbReference type="PANTHER" id="PTHR48075:SF1">
    <property type="entry name" value="LAMBDA-CRYSTALLIN HOMOLOG"/>
    <property type="match status" value="1"/>
</dbReference>
<dbReference type="Gene3D" id="3.40.50.720">
    <property type="entry name" value="NAD(P)-binding Rossmann-like Domain"/>
    <property type="match status" value="1"/>
</dbReference>
<comment type="subunit">
    <text evidence="3">Homodimer.</text>
</comment>
<evidence type="ECO:0000259" key="14">
    <source>
        <dbReference type="Pfam" id="PF02737"/>
    </source>
</evidence>
<keyword evidence="7 11" id="KW-0520">NAD</keyword>
<evidence type="ECO:0000256" key="10">
    <source>
        <dbReference type="PIRSR" id="PIRSR000105-1"/>
    </source>
</evidence>
<feature type="domain" description="3-hydroxyacyl-CoA dehydrogenase NAD binding" evidence="14">
    <location>
        <begin position="33"/>
        <end position="215"/>
    </location>
</feature>
<gene>
    <name evidence="15" type="ORF">DFR41_104304</name>
</gene>
<name>A0A370FGR5_9BURK</name>
<evidence type="ECO:0000259" key="13">
    <source>
        <dbReference type="Pfam" id="PF00725"/>
    </source>
</evidence>
<evidence type="ECO:0000313" key="16">
    <source>
        <dbReference type="Proteomes" id="UP000255265"/>
    </source>
</evidence>
<keyword evidence="6" id="KW-0560">Oxidoreductase</keyword>
<dbReference type="InterPro" id="IPR022694">
    <property type="entry name" value="3-OHacyl-CoA_DH"/>
</dbReference>
<dbReference type="GO" id="GO:0005737">
    <property type="term" value="C:cytoplasm"/>
    <property type="evidence" value="ECO:0007669"/>
    <property type="project" value="UniProtKB-SubCell"/>
</dbReference>
<feature type="domain" description="3-hydroxyacyl-CoA dehydrogenase C-terminal" evidence="13">
    <location>
        <begin position="220"/>
        <end position="319"/>
    </location>
</feature>
<dbReference type="InterPro" id="IPR036291">
    <property type="entry name" value="NAD(P)-bd_dom_sf"/>
</dbReference>
<evidence type="ECO:0000256" key="1">
    <source>
        <dbReference type="ARBA" id="ARBA00004496"/>
    </source>
</evidence>
<dbReference type="InterPro" id="IPR006176">
    <property type="entry name" value="3-OHacyl-CoA_DH_NAD-bd"/>
</dbReference>
<dbReference type="InterPro" id="IPR006108">
    <property type="entry name" value="3HC_DH_C"/>
</dbReference>
<dbReference type="PIRSF" id="PIRSF000105">
    <property type="entry name" value="HCDH"/>
    <property type="match status" value="1"/>
</dbReference>
<dbReference type="Pfam" id="PF02737">
    <property type="entry name" value="3HCDH_N"/>
    <property type="match status" value="1"/>
</dbReference>
<keyword evidence="5" id="KW-0597">Phosphoprotein</keyword>
<keyword evidence="4" id="KW-0963">Cytoplasm</keyword>
<keyword evidence="16" id="KW-1185">Reference proteome</keyword>